<sequence length="464" mass="49362">MTEWLPDLDRRTGPRYRAIAEAMADAIESGALKPGTRLPTHRDLAWRLGVTVGTVTRAYKEATARGLIDGEIGRGTFVRDPRIRAWEQVADNDAPIDFGLNFPPRQDDAETALRRTLAEIAGDNRAPPLAGYDPSGGRPAHRAALAAWLQGMRLPAEPERTLVTAGAQHGIAVALSAAFAPGDIVLCERLTHPGFKSVAAARHLRVVGVDMDDDGIVPEALEAAIRQHRPKGVFLIPTLQNPTASVLPEARRDAVATIVERHGLTLVEDDIYRAFADDAASGHGPVPIAARIPEHAIYVTGASKHLAPGLRVGALHAPAAMLTRLLGGLRDTVWMVPPLTVEILVRWLNDGTAERLTEAKRGEQAARGTLARARLGDWLAPAPAASPHLWLAVPEPWRGTAAAALVERGVTVADGPVFAAAPGAGRDHVRLALGKPADTAAVQRGLDLIAGTLSRDPSLDRAVL</sequence>
<dbReference type="PANTHER" id="PTHR46577:SF1">
    <property type="entry name" value="HTH-TYPE TRANSCRIPTIONAL REGULATORY PROTEIN GABR"/>
    <property type="match status" value="1"/>
</dbReference>
<dbReference type="Proteomes" id="UP000630353">
    <property type="component" value="Unassembled WGS sequence"/>
</dbReference>
<dbReference type="AlphaFoldDB" id="A0A919CTY9"/>
<evidence type="ECO:0000259" key="6">
    <source>
        <dbReference type="PROSITE" id="PS50949"/>
    </source>
</evidence>
<evidence type="ECO:0000256" key="3">
    <source>
        <dbReference type="ARBA" id="ARBA00023015"/>
    </source>
</evidence>
<dbReference type="SUPFAM" id="SSF46785">
    <property type="entry name" value="Winged helix' DNA-binding domain"/>
    <property type="match status" value="1"/>
</dbReference>
<dbReference type="InterPro" id="IPR051446">
    <property type="entry name" value="HTH_trans_reg/aminotransferase"/>
</dbReference>
<dbReference type="GO" id="GO:0003677">
    <property type="term" value="F:DNA binding"/>
    <property type="evidence" value="ECO:0007669"/>
    <property type="project" value="UniProtKB-KW"/>
</dbReference>
<dbReference type="Gene3D" id="1.10.10.10">
    <property type="entry name" value="Winged helix-like DNA-binding domain superfamily/Winged helix DNA-binding domain"/>
    <property type="match status" value="1"/>
</dbReference>
<dbReference type="EMBL" id="BMZS01000016">
    <property type="protein sequence ID" value="GHD63452.1"/>
    <property type="molecule type" value="Genomic_DNA"/>
</dbReference>
<dbReference type="PROSITE" id="PS50949">
    <property type="entry name" value="HTH_GNTR"/>
    <property type="match status" value="1"/>
</dbReference>
<dbReference type="SMART" id="SM00345">
    <property type="entry name" value="HTH_GNTR"/>
    <property type="match status" value="1"/>
</dbReference>
<dbReference type="InterPro" id="IPR036388">
    <property type="entry name" value="WH-like_DNA-bd_sf"/>
</dbReference>
<protein>
    <recommendedName>
        <fullName evidence="6">HTH gntR-type domain-containing protein</fullName>
    </recommendedName>
</protein>
<dbReference type="PANTHER" id="PTHR46577">
    <property type="entry name" value="HTH-TYPE TRANSCRIPTIONAL REGULATORY PROTEIN GABR"/>
    <property type="match status" value="1"/>
</dbReference>
<evidence type="ECO:0000256" key="2">
    <source>
        <dbReference type="ARBA" id="ARBA00022898"/>
    </source>
</evidence>
<dbReference type="InterPro" id="IPR036390">
    <property type="entry name" value="WH_DNA-bd_sf"/>
</dbReference>
<evidence type="ECO:0000256" key="1">
    <source>
        <dbReference type="ARBA" id="ARBA00005384"/>
    </source>
</evidence>
<evidence type="ECO:0000313" key="8">
    <source>
        <dbReference type="Proteomes" id="UP000630353"/>
    </source>
</evidence>
<dbReference type="InterPro" id="IPR004839">
    <property type="entry name" value="Aminotransferase_I/II_large"/>
</dbReference>
<dbReference type="GO" id="GO:0003700">
    <property type="term" value="F:DNA-binding transcription factor activity"/>
    <property type="evidence" value="ECO:0007669"/>
    <property type="project" value="InterPro"/>
</dbReference>
<dbReference type="CDD" id="cd07377">
    <property type="entry name" value="WHTH_GntR"/>
    <property type="match status" value="1"/>
</dbReference>
<comment type="caution">
    <text evidence="7">The sequence shown here is derived from an EMBL/GenBank/DDBJ whole genome shotgun (WGS) entry which is preliminary data.</text>
</comment>
<evidence type="ECO:0000313" key="7">
    <source>
        <dbReference type="EMBL" id="GHD63452.1"/>
    </source>
</evidence>
<keyword evidence="8" id="KW-1185">Reference proteome</keyword>
<accession>A0A919CTY9</accession>
<reference evidence="7" key="2">
    <citation type="submission" date="2020-09" db="EMBL/GenBank/DDBJ databases">
        <authorList>
            <person name="Sun Q."/>
            <person name="Kim S."/>
        </authorList>
    </citation>
    <scope>NUCLEOTIDE SEQUENCE</scope>
    <source>
        <strain evidence="7">KCTC 42651</strain>
    </source>
</reference>
<evidence type="ECO:0000256" key="4">
    <source>
        <dbReference type="ARBA" id="ARBA00023125"/>
    </source>
</evidence>
<gene>
    <name evidence="7" type="ORF">GCM10017083_53730</name>
</gene>
<dbReference type="Gene3D" id="3.40.640.10">
    <property type="entry name" value="Type I PLP-dependent aspartate aminotransferase-like (Major domain)"/>
    <property type="match status" value="1"/>
</dbReference>
<dbReference type="GO" id="GO:0030170">
    <property type="term" value="F:pyridoxal phosphate binding"/>
    <property type="evidence" value="ECO:0007669"/>
    <property type="project" value="InterPro"/>
</dbReference>
<organism evidence="7 8">
    <name type="scientific">Thalassobaculum fulvum</name>
    <dbReference type="NCBI Taxonomy" id="1633335"/>
    <lineage>
        <taxon>Bacteria</taxon>
        <taxon>Pseudomonadati</taxon>
        <taxon>Pseudomonadota</taxon>
        <taxon>Alphaproteobacteria</taxon>
        <taxon>Rhodospirillales</taxon>
        <taxon>Thalassobaculaceae</taxon>
        <taxon>Thalassobaculum</taxon>
    </lineage>
</organism>
<dbReference type="InterPro" id="IPR015424">
    <property type="entry name" value="PyrdxlP-dep_Trfase"/>
</dbReference>
<keyword evidence="2" id="KW-0663">Pyridoxal phosphate</keyword>
<keyword evidence="4" id="KW-0238">DNA-binding</keyword>
<dbReference type="Pfam" id="PF00392">
    <property type="entry name" value="GntR"/>
    <property type="match status" value="1"/>
</dbReference>
<dbReference type="CDD" id="cd00609">
    <property type="entry name" value="AAT_like"/>
    <property type="match status" value="1"/>
</dbReference>
<reference evidence="7" key="1">
    <citation type="journal article" date="2014" name="Int. J. Syst. Evol. Microbiol.">
        <title>Complete genome sequence of Corynebacterium casei LMG S-19264T (=DSM 44701T), isolated from a smear-ripened cheese.</title>
        <authorList>
            <consortium name="US DOE Joint Genome Institute (JGI-PGF)"/>
            <person name="Walter F."/>
            <person name="Albersmeier A."/>
            <person name="Kalinowski J."/>
            <person name="Ruckert C."/>
        </authorList>
    </citation>
    <scope>NUCLEOTIDE SEQUENCE</scope>
    <source>
        <strain evidence="7">KCTC 42651</strain>
    </source>
</reference>
<proteinExistence type="inferred from homology"/>
<dbReference type="RefSeq" id="WP_189995580.1">
    <property type="nucleotide sequence ID" value="NZ_BMZS01000016.1"/>
</dbReference>
<comment type="similarity">
    <text evidence="1">In the C-terminal section; belongs to the class-I pyridoxal-phosphate-dependent aminotransferase family.</text>
</comment>
<dbReference type="Pfam" id="PF00155">
    <property type="entry name" value="Aminotran_1_2"/>
    <property type="match status" value="1"/>
</dbReference>
<dbReference type="InterPro" id="IPR015421">
    <property type="entry name" value="PyrdxlP-dep_Trfase_major"/>
</dbReference>
<dbReference type="SUPFAM" id="SSF53383">
    <property type="entry name" value="PLP-dependent transferases"/>
    <property type="match status" value="1"/>
</dbReference>
<feature type="domain" description="HTH gntR-type" evidence="6">
    <location>
        <begin position="13"/>
        <end position="81"/>
    </location>
</feature>
<evidence type="ECO:0000256" key="5">
    <source>
        <dbReference type="ARBA" id="ARBA00023163"/>
    </source>
</evidence>
<dbReference type="InterPro" id="IPR000524">
    <property type="entry name" value="Tscrpt_reg_HTH_GntR"/>
</dbReference>
<keyword evidence="3" id="KW-0805">Transcription regulation</keyword>
<name>A0A919CTY9_9PROT</name>
<keyword evidence="5" id="KW-0804">Transcription</keyword>